<keyword evidence="1" id="KW-0663">Pyridoxal phosphate</keyword>
<reference evidence="4" key="1">
    <citation type="submission" date="2022-11" db="UniProtKB">
        <authorList>
            <consortium name="WormBaseParasite"/>
        </authorList>
    </citation>
    <scope>IDENTIFICATION</scope>
</reference>
<dbReference type="InterPro" id="IPR015424">
    <property type="entry name" value="PyrdxlP-dep_Trfase"/>
</dbReference>
<dbReference type="GO" id="GO:0019441">
    <property type="term" value="P:L-tryptophan catabolic process to kynurenine"/>
    <property type="evidence" value="ECO:0007669"/>
    <property type="project" value="TreeGrafter"/>
</dbReference>
<dbReference type="InterPro" id="IPR010111">
    <property type="entry name" value="Kynureninase"/>
</dbReference>
<dbReference type="Proteomes" id="UP000887561">
    <property type="component" value="Unplaced"/>
</dbReference>
<dbReference type="Pfam" id="PF00266">
    <property type="entry name" value="Aminotran_5"/>
    <property type="match status" value="1"/>
</dbReference>
<dbReference type="InterPro" id="IPR015421">
    <property type="entry name" value="PyrdxlP-dep_Trfase_major"/>
</dbReference>
<evidence type="ECO:0000256" key="1">
    <source>
        <dbReference type="ARBA" id="ARBA00022898"/>
    </source>
</evidence>
<dbReference type="PANTHER" id="PTHR14084:SF0">
    <property type="entry name" value="KYNURENINASE"/>
    <property type="match status" value="1"/>
</dbReference>
<organism evidence="3 4">
    <name type="scientific">Meloidogyne javanica</name>
    <name type="common">Root-knot nematode worm</name>
    <dbReference type="NCBI Taxonomy" id="6303"/>
    <lineage>
        <taxon>Eukaryota</taxon>
        <taxon>Metazoa</taxon>
        <taxon>Ecdysozoa</taxon>
        <taxon>Nematoda</taxon>
        <taxon>Chromadorea</taxon>
        <taxon>Rhabditida</taxon>
        <taxon>Tylenchina</taxon>
        <taxon>Tylenchomorpha</taxon>
        <taxon>Tylenchoidea</taxon>
        <taxon>Meloidogynidae</taxon>
        <taxon>Meloidogyninae</taxon>
        <taxon>Meloidogyne</taxon>
        <taxon>Meloidogyne incognita group</taxon>
    </lineage>
</organism>
<dbReference type="GO" id="GO:0009435">
    <property type="term" value="P:NAD+ biosynthetic process"/>
    <property type="evidence" value="ECO:0007669"/>
    <property type="project" value="InterPro"/>
</dbReference>
<protein>
    <submittedName>
        <fullName evidence="4">Aminotransferase class V domain-containing protein</fullName>
    </submittedName>
</protein>
<dbReference type="GO" id="GO:0030429">
    <property type="term" value="F:kynureninase activity"/>
    <property type="evidence" value="ECO:0007669"/>
    <property type="project" value="InterPro"/>
</dbReference>
<keyword evidence="3" id="KW-1185">Reference proteome</keyword>
<feature type="domain" description="Aminotransferase class V" evidence="2">
    <location>
        <begin position="108"/>
        <end position="183"/>
    </location>
</feature>
<evidence type="ECO:0000259" key="2">
    <source>
        <dbReference type="Pfam" id="PF00266"/>
    </source>
</evidence>
<sequence length="241" mass="27233">MSTNSSLNSHPFLTLLLSKFGHNELPEGAAEKWALSERGVDGHFYGPEPWINCDDRLLEGIVKLVGAKLKEEVGLMNSTTVNIHVLFTSFYNPTPTKYKILLEDHAFPAVNYYTGQLLNIQLITEKAKQKECLVGWDLSHAVANVPFYLNKWNVDFACWCNYKYACSGPGGVAGIFIHERYKNEGMSRQRLLGWWGHRLDTRFEMNNKMELSEGVAGYRISTPSAILMAGVKGFLEANIFY</sequence>
<dbReference type="GO" id="GO:0005737">
    <property type="term" value="C:cytoplasm"/>
    <property type="evidence" value="ECO:0007669"/>
    <property type="project" value="InterPro"/>
</dbReference>
<dbReference type="AlphaFoldDB" id="A0A915LFU9"/>
<evidence type="ECO:0000313" key="3">
    <source>
        <dbReference type="Proteomes" id="UP000887561"/>
    </source>
</evidence>
<accession>A0A915LFU9</accession>
<dbReference type="InterPro" id="IPR000192">
    <property type="entry name" value="Aminotrans_V_dom"/>
</dbReference>
<name>A0A915LFU9_MELJA</name>
<evidence type="ECO:0000313" key="4">
    <source>
        <dbReference type="WBParaSite" id="scaffold11554_cov241.g15688"/>
    </source>
</evidence>
<dbReference type="GO" id="GO:0030170">
    <property type="term" value="F:pyridoxal phosphate binding"/>
    <property type="evidence" value="ECO:0007669"/>
    <property type="project" value="InterPro"/>
</dbReference>
<proteinExistence type="predicted"/>
<dbReference type="GO" id="GO:0043420">
    <property type="term" value="P:anthranilate metabolic process"/>
    <property type="evidence" value="ECO:0007669"/>
    <property type="project" value="TreeGrafter"/>
</dbReference>
<dbReference type="SUPFAM" id="SSF53383">
    <property type="entry name" value="PLP-dependent transferases"/>
    <property type="match status" value="1"/>
</dbReference>
<dbReference type="WBParaSite" id="scaffold11554_cov241.g15688">
    <property type="protein sequence ID" value="scaffold11554_cov241.g15688"/>
    <property type="gene ID" value="scaffold11554_cov241.g15688"/>
</dbReference>
<dbReference type="Gene3D" id="3.40.640.10">
    <property type="entry name" value="Type I PLP-dependent aspartate aminotransferase-like (Major domain)"/>
    <property type="match status" value="2"/>
</dbReference>
<dbReference type="PANTHER" id="PTHR14084">
    <property type="entry name" value="KYNURENINASE"/>
    <property type="match status" value="1"/>
</dbReference>